<feature type="domain" description="DUF6128" evidence="2">
    <location>
        <begin position="317"/>
        <end position="424"/>
    </location>
</feature>
<protein>
    <submittedName>
        <fullName evidence="3">DUF6128 domain-containing protein</fullName>
    </submittedName>
</protein>
<comment type="caution">
    <text evidence="3">The sequence shown here is derived from an EMBL/GenBank/DDBJ whole genome shotgun (WGS) entry which is preliminary data.</text>
</comment>
<evidence type="ECO:0000313" key="4">
    <source>
        <dbReference type="Proteomes" id="UP001565219"/>
    </source>
</evidence>
<gene>
    <name evidence="3" type="ORF">AALG99_12685</name>
</gene>
<feature type="compositionally biased region" description="Pro residues" evidence="1">
    <location>
        <begin position="161"/>
        <end position="172"/>
    </location>
</feature>
<evidence type="ECO:0000259" key="2">
    <source>
        <dbReference type="Pfam" id="PF19623"/>
    </source>
</evidence>
<reference evidence="3 4" key="1">
    <citation type="submission" date="2024-03" db="EMBL/GenBank/DDBJ databases">
        <title>Mouse gut bacterial collection (mGBC) of GemPharmatech.</title>
        <authorList>
            <person name="He Y."/>
            <person name="Dong L."/>
            <person name="Wu D."/>
            <person name="Gao X."/>
            <person name="Lin Z."/>
        </authorList>
    </citation>
    <scope>NUCLEOTIDE SEQUENCE [LARGE SCALE GENOMIC DNA]</scope>
    <source>
        <strain evidence="3 4">32-10</strain>
    </source>
</reference>
<feature type="compositionally biased region" description="Basic and acidic residues" evidence="1">
    <location>
        <begin position="274"/>
        <end position="290"/>
    </location>
</feature>
<accession>A0ABV4DIL7</accession>
<evidence type="ECO:0000256" key="1">
    <source>
        <dbReference type="SAM" id="MobiDB-lite"/>
    </source>
</evidence>
<keyword evidence="4" id="KW-1185">Reference proteome</keyword>
<dbReference type="Pfam" id="PF19623">
    <property type="entry name" value="DUF6128"/>
    <property type="match status" value="1"/>
</dbReference>
<feature type="compositionally biased region" description="Low complexity" evidence="1">
    <location>
        <begin position="247"/>
        <end position="266"/>
    </location>
</feature>
<dbReference type="Proteomes" id="UP001565219">
    <property type="component" value="Unassembled WGS sequence"/>
</dbReference>
<feature type="region of interest" description="Disordered" evidence="1">
    <location>
        <begin position="146"/>
        <end position="290"/>
    </location>
</feature>
<feature type="compositionally biased region" description="Pro residues" evidence="1">
    <location>
        <begin position="204"/>
        <end position="213"/>
    </location>
</feature>
<name>A0ABV4DIL7_9FIRM</name>
<organism evidence="3 4">
    <name type="scientific">Anaerostipes hominis</name>
    <name type="common">ex Lee et al. 2021</name>
    <dbReference type="NCBI Taxonomy" id="2025494"/>
    <lineage>
        <taxon>Bacteria</taxon>
        <taxon>Bacillati</taxon>
        <taxon>Bacillota</taxon>
        <taxon>Clostridia</taxon>
        <taxon>Lachnospirales</taxon>
        <taxon>Lachnospiraceae</taxon>
        <taxon>Anaerostipes</taxon>
    </lineage>
</organism>
<evidence type="ECO:0000313" key="3">
    <source>
        <dbReference type="EMBL" id="MEY8634358.1"/>
    </source>
</evidence>
<dbReference type="RefSeq" id="WP_024728998.1">
    <property type="nucleotide sequence ID" value="NZ_BAABXW010000001.1"/>
</dbReference>
<dbReference type="EMBL" id="JBCLTR010000018">
    <property type="protein sequence ID" value="MEY8634358.1"/>
    <property type="molecule type" value="Genomic_DNA"/>
</dbReference>
<dbReference type="InterPro" id="IPR046131">
    <property type="entry name" value="DUF6128"/>
</dbReference>
<sequence>MAEYQRIVSYLYEYSNGMKGENVGFAKIEKRQKQLRLYFHVKTNDEALTYKIYFYRFRHGTMEGILLDSFQRNDTIIEFKNTYPLVVDLDQVDGFLIYHSNSHFFGSEWDDKPITIRNFLPTEDMAEKPEAVQAEENIEPEAPVLETQEPPEPAQGESLPGPTPAVTEPPEPAPEESIPESGPVQNPAPSDKEVPEEDEEEPPSSAPEPPPIEDPFDELPQEIPIPAGTPETESTVPEPAPEPAGQPPRVYVEPEVPETEPVSAESLNEEEPSKEETAGQQEERTADPDSKLAEYIEALQLEKKAKEQGMPNTPSLFDWKEYPTLPLPPSYKLDPSIKIKVDDLQNIPHVPENMKTNGFLLLNYGNYGHLMLCQHRQTNRIYLGVPGVFDNEKNFIAKLFGFRDFLTVPESCQKTGNFGYWILAL</sequence>
<proteinExistence type="predicted"/>